<reference evidence="1" key="2">
    <citation type="journal article" date="2015" name="Data Brief">
        <title>Shoot transcriptome of the giant reed, Arundo donax.</title>
        <authorList>
            <person name="Barrero R.A."/>
            <person name="Guerrero F.D."/>
            <person name="Moolhuijzen P."/>
            <person name="Goolsby J.A."/>
            <person name="Tidwell J."/>
            <person name="Bellgard S.E."/>
            <person name="Bellgard M.I."/>
        </authorList>
    </citation>
    <scope>NUCLEOTIDE SEQUENCE</scope>
    <source>
        <tissue evidence="1">Shoot tissue taken approximately 20 cm above the soil surface</tissue>
    </source>
</reference>
<dbReference type="EMBL" id="GBRH01259627">
    <property type="protein sequence ID" value="JAD38268.1"/>
    <property type="molecule type" value="Transcribed_RNA"/>
</dbReference>
<name>A0A0A8ZKQ9_ARUDO</name>
<proteinExistence type="predicted"/>
<organism evidence="1">
    <name type="scientific">Arundo donax</name>
    <name type="common">Giant reed</name>
    <name type="synonym">Donax arundinaceus</name>
    <dbReference type="NCBI Taxonomy" id="35708"/>
    <lineage>
        <taxon>Eukaryota</taxon>
        <taxon>Viridiplantae</taxon>
        <taxon>Streptophyta</taxon>
        <taxon>Embryophyta</taxon>
        <taxon>Tracheophyta</taxon>
        <taxon>Spermatophyta</taxon>
        <taxon>Magnoliopsida</taxon>
        <taxon>Liliopsida</taxon>
        <taxon>Poales</taxon>
        <taxon>Poaceae</taxon>
        <taxon>PACMAD clade</taxon>
        <taxon>Arundinoideae</taxon>
        <taxon>Arundineae</taxon>
        <taxon>Arundo</taxon>
    </lineage>
</organism>
<evidence type="ECO:0000313" key="1">
    <source>
        <dbReference type="EMBL" id="JAD38268.1"/>
    </source>
</evidence>
<reference evidence="1" key="1">
    <citation type="submission" date="2014-09" db="EMBL/GenBank/DDBJ databases">
        <authorList>
            <person name="Magalhaes I.L.F."/>
            <person name="Oliveira U."/>
            <person name="Santos F.R."/>
            <person name="Vidigal T.H.D.A."/>
            <person name="Brescovit A.D."/>
            <person name="Santos A.J."/>
        </authorList>
    </citation>
    <scope>NUCLEOTIDE SEQUENCE</scope>
    <source>
        <tissue evidence="1">Shoot tissue taken approximately 20 cm above the soil surface</tissue>
    </source>
</reference>
<sequence>MVTPAFGGTNG</sequence>
<protein>
    <submittedName>
        <fullName evidence="1">Uncharacterized protein</fullName>
    </submittedName>
</protein>
<accession>A0A0A8ZKQ9</accession>